<name>A0ACB9T2V9_HOLOL</name>
<sequence length="280" mass="32341">MRQFSLIGRNEELYKYTLDYSDWSKCVNKIKSFSENVIQEKHKQWEIRKQHNEKPDAKEPFLDLLFRVWDKGEISMEEIREELDTFMFAGHDTTAATISFCLFELAKHQDVQEKILEEVSETIGESDDFTISNLSNLKYLDTVVKEVMRIYTTVPLIERAVADHLELNGKVIPIGTTLLLFLYGLHNSEKNYVDAKKFDPSRFSSESTVDRDPFSYVPFSAGARNCIGQRFALLEVKASLVKIMKKFILLPVEPEHNLQLAANTILKSLNGVPIRVKRRS</sequence>
<dbReference type="EMBL" id="CM043019">
    <property type="protein sequence ID" value="KAI4461118.1"/>
    <property type="molecule type" value="Genomic_DNA"/>
</dbReference>
<dbReference type="Proteomes" id="UP001056778">
    <property type="component" value="Chromosome 5"/>
</dbReference>
<protein>
    <submittedName>
        <fullName evidence="1">Cytochrome p450 family 4</fullName>
    </submittedName>
</protein>
<evidence type="ECO:0000313" key="1">
    <source>
        <dbReference type="EMBL" id="KAI4461118.1"/>
    </source>
</evidence>
<accession>A0ACB9T2V9</accession>
<proteinExistence type="predicted"/>
<keyword evidence="2" id="KW-1185">Reference proteome</keyword>
<evidence type="ECO:0000313" key="2">
    <source>
        <dbReference type="Proteomes" id="UP001056778"/>
    </source>
</evidence>
<comment type="caution">
    <text evidence="1">The sequence shown here is derived from an EMBL/GenBank/DDBJ whole genome shotgun (WGS) entry which is preliminary data.</text>
</comment>
<organism evidence="1 2">
    <name type="scientific">Holotrichia oblita</name>
    <name type="common">Chafer beetle</name>
    <dbReference type="NCBI Taxonomy" id="644536"/>
    <lineage>
        <taxon>Eukaryota</taxon>
        <taxon>Metazoa</taxon>
        <taxon>Ecdysozoa</taxon>
        <taxon>Arthropoda</taxon>
        <taxon>Hexapoda</taxon>
        <taxon>Insecta</taxon>
        <taxon>Pterygota</taxon>
        <taxon>Neoptera</taxon>
        <taxon>Endopterygota</taxon>
        <taxon>Coleoptera</taxon>
        <taxon>Polyphaga</taxon>
        <taxon>Scarabaeiformia</taxon>
        <taxon>Scarabaeidae</taxon>
        <taxon>Melolonthinae</taxon>
        <taxon>Holotrichia</taxon>
    </lineage>
</organism>
<gene>
    <name evidence="1" type="ORF">MML48_5g00004141</name>
</gene>
<reference evidence="1" key="1">
    <citation type="submission" date="2022-04" db="EMBL/GenBank/DDBJ databases">
        <title>Chromosome-scale genome assembly of Holotrichia oblita Faldermann.</title>
        <authorList>
            <person name="Rongchong L."/>
        </authorList>
    </citation>
    <scope>NUCLEOTIDE SEQUENCE</scope>
    <source>
        <strain evidence="1">81SQS9</strain>
    </source>
</reference>